<feature type="domain" description="Ketoreductase" evidence="4">
    <location>
        <begin position="6"/>
        <end position="174"/>
    </location>
</feature>
<dbReference type="PANTHER" id="PTHR24321:SF8">
    <property type="entry name" value="ESTRADIOL 17-BETA-DEHYDROGENASE 8-RELATED"/>
    <property type="match status" value="1"/>
</dbReference>
<evidence type="ECO:0000313" key="5">
    <source>
        <dbReference type="EMBL" id="AHE54881.1"/>
    </source>
</evidence>
<dbReference type="FunFam" id="3.40.50.720:FF:000084">
    <property type="entry name" value="Short-chain dehydrogenase reductase"/>
    <property type="match status" value="1"/>
</dbReference>
<dbReference type="Pfam" id="PF13561">
    <property type="entry name" value="adh_short_C2"/>
    <property type="match status" value="1"/>
</dbReference>
<accession>W0ACR7</accession>
<dbReference type="SMART" id="SM00822">
    <property type="entry name" value="PKS_KR"/>
    <property type="match status" value="1"/>
</dbReference>
<dbReference type="STRING" id="1123269.NX02_16005"/>
<dbReference type="eggNOG" id="COG1028">
    <property type="taxonomic scope" value="Bacteria"/>
</dbReference>
<dbReference type="PRINTS" id="PR00081">
    <property type="entry name" value="GDHRDH"/>
</dbReference>
<dbReference type="InterPro" id="IPR036291">
    <property type="entry name" value="NAD(P)-bd_dom_sf"/>
</dbReference>
<dbReference type="RefSeq" id="WP_025293080.1">
    <property type="nucleotide sequence ID" value="NZ_CP006644.1"/>
</dbReference>
<dbReference type="GO" id="GO:0016491">
    <property type="term" value="F:oxidoreductase activity"/>
    <property type="evidence" value="ECO:0007669"/>
    <property type="project" value="UniProtKB-KW"/>
</dbReference>
<keyword evidence="6" id="KW-1185">Reference proteome</keyword>
<organism evidence="5 6">
    <name type="scientific">Sphingomonas sanxanigenens DSM 19645 = NX02</name>
    <dbReference type="NCBI Taxonomy" id="1123269"/>
    <lineage>
        <taxon>Bacteria</taxon>
        <taxon>Pseudomonadati</taxon>
        <taxon>Pseudomonadota</taxon>
        <taxon>Alphaproteobacteria</taxon>
        <taxon>Sphingomonadales</taxon>
        <taxon>Sphingomonadaceae</taxon>
        <taxon>Sphingomonas</taxon>
    </lineage>
</organism>
<evidence type="ECO:0000259" key="4">
    <source>
        <dbReference type="SMART" id="SM00822"/>
    </source>
</evidence>
<dbReference type="InterPro" id="IPR057326">
    <property type="entry name" value="KR_dom"/>
</dbReference>
<dbReference type="PANTHER" id="PTHR24321">
    <property type="entry name" value="DEHYDROGENASES, SHORT CHAIN"/>
    <property type="match status" value="1"/>
</dbReference>
<name>W0ACR7_9SPHN</name>
<dbReference type="SUPFAM" id="SSF51735">
    <property type="entry name" value="NAD(P)-binding Rossmann-fold domains"/>
    <property type="match status" value="1"/>
</dbReference>
<dbReference type="EMBL" id="CP006644">
    <property type="protein sequence ID" value="AHE54881.1"/>
    <property type="molecule type" value="Genomic_DNA"/>
</dbReference>
<evidence type="ECO:0000256" key="2">
    <source>
        <dbReference type="ARBA" id="ARBA00023002"/>
    </source>
</evidence>
<keyword evidence="2" id="KW-0560">Oxidoreductase</keyword>
<dbReference type="AlphaFoldDB" id="W0ACR7"/>
<dbReference type="PROSITE" id="PS00061">
    <property type="entry name" value="ADH_SHORT"/>
    <property type="match status" value="1"/>
</dbReference>
<gene>
    <name evidence="5" type="ORF">NX02_16005</name>
</gene>
<reference evidence="5 6" key="1">
    <citation type="submission" date="2013-07" db="EMBL/GenBank/DDBJ databases">
        <title>Completed genome of Sphingomonas sanxanigenens NX02.</title>
        <authorList>
            <person name="Ma T."/>
            <person name="Huang H."/>
            <person name="Wu M."/>
            <person name="Li X."/>
            <person name="Li G."/>
        </authorList>
    </citation>
    <scope>NUCLEOTIDE SEQUENCE [LARGE SCALE GENOMIC DNA]</scope>
    <source>
        <strain evidence="5 6">NX02</strain>
    </source>
</reference>
<protein>
    <recommendedName>
        <fullName evidence="4">Ketoreductase domain-containing protein</fullName>
    </recommendedName>
</protein>
<sequence>MRLDGAIALVTGAAGGIGAAACWRFAEAGARVAALDLAPPAGIGDLALGCDLAGDADVAAAAATVRAELGDPTIVVHAAATTEFAATLESSPAAFLRVYDVNVGGALRLAQAFAPAMQRRRAGCFAFVSSINARMGAPGLAAYAASKGGLETFLKTLALELAADGVRVNGVGPASVDTPMLRASFARAADPEAARTANVLRHPLGRLGTAEDVAELLLFLCSDAASWITGSVLPIDGGAGITRR</sequence>
<evidence type="ECO:0000256" key="1">
    <source>
        <dbReference type="ARBA" id="ARBA00006484"/>
    </source>
</evidence>
<dbReference type="OrthoDB" id="7568484at2"/>
<evidence type="ECO:0000256" key="3">
    <source>
        <dbReference type="ARBA" id="ARBA00023027"/>
    </source>
</evidence>
<dbReference type="CDD" id="cd05233">
    <property type="entry name" value="SDR_c"/>
    <property type="match status" value="1"/>
</dbReference>
<dbReference type="InterPro" id="IPR002347">
    <property type="entry name" value="SDR_fam"/>
</dbReference>
<keyword evidence="3" id="KW-0520">NAD</keyword>
<dbReference type="PATRIC" id="fig|1123269.5.peg.3131"/>
<dbReference type="PROSITE" id="PS51257">
    <property type="entry name" value="PROKAR_LIPOPROTEIN"/>
    <property type="match status" value="1"/>
</dbReference>
<dbReference type="InterPro" id="IPR020904">
    <property type="entry name" value="Sc_DH/Rdtase_CS"/>
</dbReference>
<dbReference type="HOGENOM" id="CLU_010194_1_2_5"/>
<evidence type="ECO:0000313" key="6">
    <source>
        <dbReference type="Proteomes" id="UP000018851"/>
    </source>
</evidence>
<dbReference type="KEGG" id="ssan:NX02_16005"/>
<comment type="similarity">
    <text evidence="1">Belongs to the short-chain dehydrogenases/reductases (SDR) family.</text>
</comment>
<proteinExistence type="inferred from homology"/>
<dbReference type="Gene3D" id="3.40.50.720">
    <property type="entry name" value="NAD(P)-binding Rossmann-like Domain"/>
    <property type="match status" value="1"/>
</dbReference>
<dbReference type="Proteomes" id="UP000018851">
    <property type="component" value="Chromosome"/>
</dbReference>